<dbReference type="PANTHER" id="PTHR11877">
    <property type="entry name" value="HYDROXYMETHYLGLUTARYL-COA SYNTHASE"/>
    <property type="match status" value="1"/>
</dbReference>
<evidence type="ECO:0000313" key="6">
    <source>
        <dbReference type="EMBL" id="PPI13550.1"/>
    </source>
</evidence>
<dbReference type="Pfam" id="PF00195">
    <property type="entry name" value="Chal_sti_synt_N"/>
    <property type="match status" value="1"/>
</dbReference>
<feature type="active site" description="Acyl-thioester intermediate" evidence="3">
    <location>
        <position position="156"/>
    </location>
</feature>
<accession>A0A2S5Y4P8</accession>
<feature type="domain" description="Chalcone/stilbene synthase N-terminal" evidence="4">
    <location>
        <begin position="80"/>
        <end position="216"/>
    </location>
</feature>
<dbReference type="CDD" id="cd00831">
    <property type="entry name" value="CHS_like"/>
    <property type="match status" value="1"/>
</dbReference>
<dbReference type="Pfam" id="PF02797">
    <property type="entry name" value="Chal_sti_synt_C"/>
    <property type="match status" value="1"/>
</dbReference>
<dbReference type="EMBL" id="PSWU01000014">
    <property type="protein sequence ID" value="PPI13550.1"/>
    <property type="molecule type" value="Genomic_DNA"/>
</dbReference>
<dbReference type="Gene3D" id="3.40.47.10">
    <property type="match status" value="2"/>
</dbReference>
<name>A0A2S5Y4P8_9MICO</name>
<sequence>MRTHIRSIETAMPGTLLRQSEIRDLFANQPGITRLGSRLIGAAFDASGITSRATVVDELDCRKHEGVSIFYDAATQRVLDPGTAARNAVYTACAPELFTTAARLALDAASLTAAEVTHVVTVSCTGFYAPGPDYQLVRHLGLAHSTQRLHVGFMGCYGAFPALRAARQFCEADHEAVVLVVAVELCTIHLTSSNDPEQIVATSVFADGGAAAVVTAREPVPGTPVLEFDALTSTLIDEGENDMAWTIGDHGFTMRLSTYVPSLIGVNIGGALDQLLATTSLGVGDIARWAIHPGGRSILDKVQVALGLDDEQLHPSREVLRNHGNMSSATILFILRNLLRGAARDGERIGAMAFGPGLTVELALLTQRGEG</sequence>
<dbReference type="PIRSF" id="PIRSF000451">
    <property type="entry name" value="PKS_III"/>
    <property type="match status" value="1"/>
</dbReference>
<keyword evidence="2" id="KW-0808">Transferase</keyword>
<dbReference type="GO" id="GO:0016747">
    <property type="term" value="F:acyltransferase activity, transferring groups other than amino-acyl groups"/>
    <property type="evidence" value="ECO:0007669"/>
    <property type="project" value="InterPro"/>
</dbReference>
<comment type="caution">
    <text evidence="6">The sequence shown here is derived from an EMBL/GenBank/DDBJ whole genome shotgun (WGS) entry which is preliminary data.</text>
</comment>
<dbReference type="OrthoDB" id="9786288at2"/>
<gene>
    <name evidence="6" type="ORF">C5C51_10545</name>
</gene>
<dbReference type="AlphaFoldDB" id="A0A2S5Y4P8"/>
<evidence type="ECO:0000259" key="5">
    <source>
        <dbReference type="Pfam" id="PF02797"/>
    </source>
</evidence>
<evidence type="ECO:0000256" key="3">
    <source>
        <dbReference type="PIRSR" id="PIRSR000451-1"/>
    </source>
</evidence>
<comment type="similarity">
    <text evidence="1">Belongs to the thiolase-like superfamily. Chalcone/stilbene synthases family.</text>
</comment>
<dbReference type="RefSeq" id="WP_027692214.1">
    <property type="nucleotide sequence ID" value="NZ_CP037977.1"/>
</dbReference>
<dbReference type="InterPro" id="IPR016039">
    <property type="entry name" value="Thiolase-like"/>
</dbReference>
<dbReference type="GO" id="GO:0030639">
    <property type="term" value="P:polyketide biosynthetic process"/>
    <property type="evidence" value="ECO:0007669"/>
    <property type="project" value="TreeGrafter"/>
</dbReference>
<protein>
    <submittedName>
        <fullName evidence="6">Type III polyketide synthase</fullName>
    </submittedName>
</protein>
<dbReference type="InterPro" id="IPR012328">
    <property type="entry name" value="Chalcone/stilbene_synt_C"/>
</dbReference>
<dbReference type="InterPro" id="IPR001099">
    <property type="entry name" value="Chalcone/stilbene_synt_N"/>
</dbReference>
<organism evidence="6 7">
    <name type="scientific">Rathayibacter toxicus</name>
    <dbReference type="NCBI Taxonomy" id="145458"/>
    <lineage>
        <taxon>Bacteria</taxon>
        <taxon>Bacillati</taxon>
        <taxon>Actinomycetota</taxon>
        <taxon>Actinomycetes</taxon>
        <taxon>Micrococcales</taxon>
        <taxon>Microbacteriaceae</taxon>
        <taxon>Rathayibacter</taxon>
    </lineage>
</organism>
<evidence type="ECO:0000256" key="1">
    <source>
        <dbReference type="ARBA" id="ARBA00005531"/>
    </source>
</evidence>
<evidence type="ECO:0000256" key="2">
    <source>
        <dbReference type="ARBA" id="ARBA00022679"/>
    </source>
</evidence>
<proteinExistence type="inferred from homology"/>
<evidence type="ECO:0000259" key="4">
    <source>
        <dbReference type="Pfam" id="PF00195"/>
    </source>
</evidence>
<evidence type="ECO:0000313" key="7">
    <source>
        <dbReference type="Proteomes" id="UP000237966"/>
    </source>
</evidence>
<feature type="domain" description="Chalcone/stilbene synthase C-terminal" evidence="5">
    <location>
        <begin position="232"/>
        <end position="365"/>
    </location>
</feature>
<dbReference type="PANTHER" id="PTHR11877:SF46">
    <property type="entry name" value="TYPE III POLYKETIDE SYNTHASE A"/>
    <property type="match status" value="1"/>
</dbReference>
<dbReference type="InterPro" id="IPR011141">
    <property type="entry name" value="Polyketide_synthase_type-III"/>
</dbReference>
<dbReference type="SUPFAM" id="SSF53901">
    <property type="entry name" value="Thiolase-like"/>
    <property type="match status" value="1"/>
</dbReference>
<dbReference type="Proteomes" id="UP000237966">
    <property type="component" value="Unassembled WGS sequence"/>
</dbReference>
<reference evidence="6 7" key="1">
    <citation type="submission" date="2018-02" db="EMBL/GenBank/DDBJ databases">
        <title>Bacteriophage NCPPB3778 and a type I-E CRISPR drive the evolution of the US Biological Select Agent, Rathayibacter toxicus.</title>
        <authorList>
            <person name="Davis E.W.II."/>
            <person name="Tabima J.F."/>
            <person name="Weisberg A.J."/>
            <person name="Lopes L.D."/>
            <person name="Wiseman M.S."/>
            <person name="Wiseman M.S."/>
            <person name="Pupko T."/>
            <person name="Belcher M.S."/>
            <person name="Sechler A.J."/>
            <person name="Tancos M.A."/>
            <person name="Schroeder B.K."/>
            <person name="Murray T.D."/>
            <person name="Luster D.G."/>
            <person name="Schneider W.L."/>
            <person name="Rogers E."/>
            <person name="Andreote F.D."/>
            <person name="Grunwald N.J."/>
            <person name="Putnam M.L."/>
            <person name="Chang J.H."/>
        </authorList>
    </citation>
    <scope>NUCLEOTIDE SEQUENCE [LARGE SCALE GENOMIC DNA]</scope>
    <source>
        <strain evidence="6 7">FH99</strain>
    </source>
</reference>